<evidence type="ECO:0000313" key="2">
    <source>
        <dbReference type="EMBL" id="MBB4918923.1"/>
    </source>
</evidence>
<keyword evidence="1" id="KW-0812">Transmembrane</keyword>
<evidence type="ECO:0000256" key="1">
    <source>
        <dbReference type="SAM" id="Phobius"/>
    </source>
</evidence>
<keyword evidence="1" id="KW-1133">Transmembrane helix</keyword>
<comment type="caution">
    <text evidence="2">The sequence shown here is derived from an EMBL/GenBank/DDBJ whole genome shotgun (WGS) entry which is preliminary data.</text>
</comment>
<reference evidence="2 3" key="1">
    <citation type="submission" date="2020-08" db="EMBL/GenBank/DDBJ databases">
        <title>Genomic Encyclopedia of Type Strains, Phase III (KMG-III): the genomes of soil and plant-associated and newly described type strains.</title>
        <authorList>
            <person name="Whitman W."/>
        </authorList>
    </citation>
    <scope>NUCLEOTIDE SEQUENCE [LARGE SCALE GENOMIC DNA]</scope>
    <source>
        <strain evidence="2 3">CECT 8840</strain>
    </source>
</reference>
<evidence type="ECO:0000313" key="3">
    <source>
        <dbReference type="Proteomes" id="UP000552644"/>
    </source>
</evidence>
<protein>
    <submittedName>
        <fullName evidence="2">Uncharacterized protein</fullName>
    </submittedName>
</protein>
<keyword evidence="3" id="KW-1185">Reference proteome</keyword>
<organism evidence="2 3">
    <name type="scientific">Streptosporangium saharense</name>
    <dbReference type="NCBI Taxonomy" id="1706840"/>
    <lineage>
        <taxon>Bacteria</taxon>
        <taxon>Bacillati</taxon>
        <taxon>Actinomycetota</taxon>
        <taxon>Actinomycetes</taxon>
        <taxon>Streptosporangiales</taxon>
        <taxon>Streptosporangiaceae</taxon>
        <taxon>Streptosporangium</taxon>
    </lineage>
</organism>
<accession>A0A7W7QSZ0</accession>
<feature type="transmembrane region" description="Helical" evidence="1">
    <location>
        <begin position="18"/>
        <end position="39"/>
    </location>
</feature>
<dbReference type="Proteomes" id="UP000552644">
    <property type="component" value="Unassembled WGS sequence"/>
</dbReference>
<keyword evidence="1" id="KW-0472">Membrane</keyword>
<dbReference type="AlphaFoldDB" id="A0A7W7QSZ0"/>
<sequence length="72" mass="7404">MSLDNSTGPDGPLHARTALILAVATVIAACAAAPTWFMVNHVLDGTGGPLVPLSAALAVWGTHFVKIVDLLR</sequence>
<dbReference type="EMBL" id="JACHJP010000008">
    <property type="protein sequence ID" value="MBB4918923.1"/>
    <property type="molecule type" value="Genomic_DNA"/>
</dbReference>
<proteinExistence type="predicted"/>
<gene>
    <name evidence="2" type="ORF">FHS44_006059</name>
</gene>
<name>A0A7W7QSZ0_9ACTN</name>